<proteinExistence type="predicted"/>
<evidence type="ECO:0000313" key="3">
    <source>
        <dbReference type="EMBL" id="PTL38427.1"/>
    </source>
</evidence>
<comment type="caution">
    <text evidence="3">The sequence shown here is derived from an EMBL/GenBank/DDBJ whole genome shotgun (WGS) entry which is preliminary data.</text>
</comment>
<feature type="transmembrane region" description="Helical" evidence="2">
    <location>
        <begin position="348"/>
        <end position="370"/>
    </location>
</feature>
<feature type="compositionally biased region" description="Basic and acidic residues" evidence="1">
    <location>
        <begin position="251"/>
        <end position="265"/>
    </location>
</feature>
<dbReference type="AlphaFoldDB" id="A0A2T4U4U7"/>
<evidence type="ECO:0000256" key="1">
    <source>
        <dbReference type="SAM" id="MobiDB-lite"/>
    </source>
</evidence>
<feature type="transmembrane region" description="Helical" evidence="2">
    <location>
        <begin position="293"/>
        <end position="313"/>
    </location>
</feature>
<keyword evidence="2" id="KW-0472">Membrane</keyword>
<reference evidence="3 4" key="1">
    <citation type="submission" date="2018-03" db="EMBL/GenBank/DDBJ databases">
        <title>Alkalicoccus saliphilus sp. nov., isolated from a mineral pool.</title>
        <authorList>
            <person name="Zhao B."/>
        </authorList>
    </citation>
    <scope>NUCLEOTIDE SEQUENCE [LARGE SCALE GENOMIC DNA]</scope>
    <source>
        <strain evidence="3 4">6AG</strain>
    </source>
</reference>
<dbReference type="EMBL" id="PZJJ01000018">
    <property type="protein sequence ID" value="PTL38427.1"/>
    <property type="molecule type" value="Genomic_DNA"/>
</dbReference>
<gene>
    <name evidence="3" type="ORF">C6Y45_11040</name>
</gene>
<name>A0A2T4U4U7_9BACI</name>
<dbReference type="Proteomes" id="UP000240509">
    <property type="component" value="Unassembled WGS sequence"/>
</dbReference>
<feature type="region of interest" description="Disordered" evidence="1">
    <location>
        <begin position="251"/>
        <end position="272"/>
    </location>
</feature>
<keyword evidence="4" id="KW-1185">Reference proteome</keyword>
<evidence type="ECO:0000256" key="2">
    <source>
        <dbReference type="SAM" id="Phobius"/>
    </source>
</evidence>
<dbReference type="OrthoDB" id="2820615at2"/>
<feature type="transmembrane region" description="Helical" evidence="2">
    <location>
        <begin position="319"/>
        <end position="341"/>
    </location>
</feature>
<dbReference type="RefSeq" id="WP_107585282.1">
    <property type="nucleotide sequence ID" value="NZ_PZJJ01000018.1"/>
</dbReference>
<sequence length="376" mass="43545">MRYTLEDIKTIPTDDYKNIEDFIRSLSSEAGREFEIQLTCLAKESDMRLLQYIPKNLQADDRGFAYFVLKATYFRRHKDYSELRMYVNEYQQHFQDRAFYWHLKSMAYLIQVTEETIFLEGLAYIKKAVEFDESSSHIGILHNYSEAVVTGLEEYPGQTKELLSEKEIRSASGMIDQVLEKDPSYPKFYCTKGRWEAAFHHNFTSAKKHIEKAVDMESSKEKNYALRIGDYQRYMLKVELQEAKMELDDKNSSLKKQLEESKNDIQEQQETLQKQVEQSKQKLETMKSDNMKVLGFFTALLSLVVGSISIVGTQDFLDAALLIMVLGGVLLFSFAGFFFLQARSHAKYFFITIAVCILMIGSSFGLYMMLQGPGNL</sequence>
<keyword evidence="2" id="KW-0812">Transmembrane</keyword>
<evidence type="ECO:0000313" key="4">
    <source>
        <dbReference type="Proteomes" id="UP000240509"/>
    </source>
</evidence>
<keyword evidence="2" id="KW-1133">Transmembrane helix</keyword>
<accession>A0A2T4U4U7</accession>
<protein>
    <submittedName>
        <fullName evidence="3">Uncharacterized protein</fullName>
    </submittedName>
</protein>
<organism evidence="3 4">
    <name type="scientific">Alkalicoccus saliphilus</name>
    <dbReference type="NCBI Taxonomy" id="200989"/>
    <lineage>
        <taxon>Bacteria</taxon>
        <taxon>Bacillati</taxon>
        <taxon>Bacillota</taxon>
        <taxon>Bacilli</taxon>
        <taxon>Bacillales</taxon>
        <taxon>Bacillaceae</taxon>
        <taxon>Alkalicoccus</taxon>
    </lineage>
</organism>